<protein>
    <submittedName>
        <fullName evidence="7">Intracellular protein transport protein (UsoA)</fullName>
    </submittedName>
</protein>
<evidence type="ECO:0000256" key="3">
    <source>
        <dbReference type="ARBA" id="ARBA00023054"/>
    </source>
</evidence>
<comment type="caution">
    <text evidence="7">The sequence shown here is derived from an EMBL/GenBank/DDBJ whole genome shotgun (WGS) entry which is preliminary data.</text>
</comment>
<dbReference type="InterPro" id="IPR006953">
    <property type="entry name" value="Vesicle_Uso1_P115_head"/>
</dbReference>
<dbReference type="GO" id="GO:0048211">
    <property type="term" value="P:Golgi vesicle docking"/>
    <property type="evidence" value="ECO:0007669"/>
    <property type="project" value="TreeGrafter"/>
</dbReference>
<dbReference type="Gene3D" id="1.25.10.10">
    <property type="entry name" value="Leucine-rich Repeat Variant"/>
    <property type="match status" value="1"/>
</dbReference>
<gene>
    <name evidence="7" type="ORF">VFPPC_01110</name>
</gene>
<dbReference type="KEGG" id="pchm:VFPPC_01110"/>
<evidence type="ECO:0000313" key="8">
    <source>
        <dbReference type="Proteomes" id="UP000078397"/>
    </source>
</evidence>
<dbReference type="Pfam" id="PF04869">
    <property type="entry name" value="Uso1_p115_head"/>
    <property type="match status" value="1"/>
</dbReference>
<evidence type="ECO:0000313" key="7">
    <source>
        <dbReference type="EMBL" id="OAQ73391.1"/>
    </source>
</evidence>
<comment type="subcellular location">
    <subcellularLocation>
        <location evidence="1">Golgi apparatus</location>
    </subcellularLocation>
</comment>
<dbReference type="PANTHER" id="PTHR10013">
    <property type="entry name" value="GENERAL VESICULAR TRANSPORT FACTOR P115"/>
    <property type="match status" value="1"/>
</dbReference>
<dbReference type="SUPFAM" id="SSF48371">
    <property type="entry name" value="ARM repeat"/>
    <property type="match status" value="1"/>
</dbReference>
<evidence type="ECO:0000259" key="6">
    <source>
        <dbReference type="Pfam" id="PF04871"/>
    </source>
</evidence>
<dbReference type="STRING" id="1380566.A0A179G7I2"/>
<name>A0A179G7I2_METCM</name>
<feature type="domain" description="Vesicle tethering protein Uso1/P115-like head" evidence="5">
    <location>
        <begin position="342"/>
        <end position="651"/>
    </location>
</feature>
<feature type="compositionally biased region" description="Basic and acidic residues" evidence="4">
    <location>
        <begin position="933"/>
        <end position="944"/>
    </location>
</feature>
<dbReference type="PANTHER" id="PTHR10013:SF0">
    <property type="entry name" value="GENERAL VESICULAR TRANSPORT FACTOR P115"/>
    <property type="match status" value="1"/>
</dbReference>
<feature type="compositionally biased region" description="Acidic residues" evidence="4">
    <location>
        <begin position="918"/>
        <end position="932"/>
    </location>
</feature>
<evidence type="ECO:0000256" key="2">
    <source>
        <dbReference type="ARBA" id="ARBA00023034"/>
    </source>
</evidence>
<dbReference type="EMBL" id="LSBJ02000001">
    <property type="protein sequence ID" value="OAQ73391.1"/>
    <property type="molecule type" value="Genomic_DNA"/>
</dbReference>
<dbReference type="GO" id="GO:0005783">
    <property type="term" value="C:endoplasmic reticulum"/>
    <property type="evidence" value="ECO:0007669"/>
    <property type="project" value="TreeGrafter"/>
</dbReference>
<dbReference type="InterPro" id="IPR006955">
    <property type="entry name" value="Uso1_p115_C"/>
</dbReference>
<accession>A0A179G7I2</accession>
<dbReference type="GO" id="GO:0006886">
    <property type="term" value="P:intracellular protein transport"/>
    <property type="evidence" value="ECO:0007669"/>
    <property type="project" value="InterPro"/>
</dbReference>
<keyword evidence="2" id="KW-0333">Golgi apparatus</keyword>
<evidence type="ECO:0000256" key="1">
    <source>
        <dbReference type="ARBA" id="ARBA00004555"/>
    </source>
</evidence>
<dbReference type="GO" id="GO:0012507">
    <property type="term" value="C:ER to Golgi transport vesicle membrane"/>
    <property type="evidence" value="ECO:0007669"/>
    <property type="project" value="TreeGrafter"/>
</dbReference>
<dbReference type="GO" id="GO:0006888">
    <property type="term" value="P:endoplasmic reticulum to Golgi vesicle-mediated transport"/>
    <property type="evidence" value="ECO:0007669"/>
    <property type="project" value="TreeGrafter"/>
</dbReference>
<dbReference type="InterPro" id="IPR016024">
    <property type="entry name" value="ARM-type_fold"/>
</dbReference>
<dbReference type="FunFam" id="1.25.10.10:FF:000296">
    <property type="entry name" value="Related to transport protein USO1"/>
    <property type="match status" value="1"/>
</dbReference>
<dbReference type="OrthoDB" id="198977at2759"/>
<dbReference type="Pfam" id="PF04871">
    <property type="entry name" value="Uso1_p115_C"/>
    <property type="match status" value="1"/>
</dbReference>
<dbReference type="Proteomes" id="UP000078397">
    <property type="component" value="Unassembled WGS sequence"/>
</dbReference>
<evidence type="ECO:0000259" key="5">
    <source>
        <dbReference type="Pfam" id="PF04869"/>
    </source>
</evidence>
<evidence type="ECO:0000256" key="4">
    <source>
        <dbReference type="SAM" id="MobiDB-lite"/>
    </source>
</evidence>
<keyword evidence="3" id="KW-0175">Coiled coil</keyword>
<dbReference type="GO" id="GO:0048280">
    <property type="term" value="P:vesicle fusion with Golgi apparatus"/>
    <property type="evidence" value="ECO:0007669"/>
    <property type="project" value="InterPro"/>
</dbReference>
<organism evidence="7 8">
    <name type="scientific">Pochonia chlamydosporia 170</name>
    <dbReference type="NCBI Taxonomy" id="1380566"/>
    <lineage>
        <taxon>Eukaryota</taxon>
        <taxon>Fungi</taxon>
        <taxon>Dikarya</taxon>
        <taxon>Ascomycota</taxon>
        <taxon>Pezizomycotina</taxon>
        <taxon>Sordariomycetes</taxon>
        <taxon>Hypocreomycetidae</taxon>
        <taxon>Hypocreales</taxon>
        <taxon>Clavicipitaceae</taxon>
        <taxon>Pochonia</taxon>
    </lineage>
</organism>
<dbReference type="SMR" id="A0A179G7I2"/>
<dbReference type="InterPro" id="IPR011989">
    <property type="entry name" value="ARM-like"/>
</dbReference>
<dbReference type="AlphaFoldDB" id="A0A179G7I2"/>
<feature type="region of interest" description="Disordered" evidence="4">
    <location>
        <begin position="915"/>
        <end position="944"/>
    </location>
</feature>
<dbReference type="GO" id="GO:0005795">
    <property type="term" value="C:Golgi stack"/>
    <property type="evidence" value="ECO:0007669"/>
    <property type="project" value="TreeGrafter"/>
</dbReference>
<reference evidence="7 8" key="1">
    <citation type="journal article" date="2016" name="PLoS Pathog.">
        <title>Biosynthesis of antibiotic leucinostatins in bio-control fungus Purpureocillium lilacinum and their inhibition on phytophthora revealed by genome mining.</title>
        <authorList>
            <person name="Wang G."/>
            <person name="Liu Z."/>
            <person name="Lin R."/>
            <person name="Li E."/>
            <person name="Mao Z."/>
            <person name="Ling J."/>
            <person name="Yang Y."/>
            <person name="Yin W.B."/>
            <person name="Xie B."/>
        </authorList>
    </citation>
    <scope>NUCLEOTIDE SEQUENCE [LARGE SCALE GENOMIC DNA]</scope>
    <source>
        <strain evidence="7">170</strain>
    </source>
</reference>
<feature type="domain" description="Uso1/p115-like vesicle tethering protein C-terminal" evidence="6">
    <location>
        <begin position="822"/>
        <end position="933"/>
    </location>
</feature>
<sequence>MFSISTTPAKQSVSETITVLSGRLNSATLLEDRRAAILGLRSFAKDFPASVASGALRCLIGSLAKDGDDVDTVKVVLETLLMLFSPNETSPEASDEVVLWLADEFTQRQENITLLLDFVESEDFYSRLYSLQLLTAILSARTERTEECIFTAPLGISRLVATLDDQRGAVRNECVSLLTALTPSSTEIQKLVAFENAFERIFAIVDVNGSLTDGGRAVEDCLILLANLLRRNPSNQSLFRESGFIAKLAGLLESLLETQLSDAGIAAWALTQRNRNVYAFLAVLRLFLIQGSAGVAQNQHAFWKQGLVYNILQLAFSRREVQVTIKAEALTTCGNMIRDAKPLQESFAQFMVPAPLLAGPGEDSPKEFAAKTYVIDGLLDLTLNSVDQSSFDLRFSACECLKAYFSNHAEVRLHFLSRAIDGYMAGAEESANILTVLLKPDAAAFARDPYRPWFASVIAFHLLHDNPTAKAKLLQVTEGDSSKGEEVVTSIQTVAAHLIASIANGDDARISVGYLMLLLGWTFEDFDAVNDFLAEGSNVQSLIQAISQPLSAGGDIVRGLCAFLLGVIYEFSTKDSPLSRTSLHSILSKRLDREQYLERLSRLRSHPLVRDFEVTPQKYRLSAGNSLPDIFFDSIFVDLFKDNYSRMGRAIDRAPEFEIAVMTNGVQKGISRELVDSLRSQVEDRDCALQEAKTKLLSLEDALHTQEAEHRRAIEAATVELSKLKSSFGDIERVHQEQLGTLSQEQSAKEADHEREIVLVRAQLAARESQLQTDLAQAQKSAHSEVERVRLRADAEAADLKASVNRLEVDLMKASKSKILELQALQEENARLLALEADKTAQAREHRSELEGQLSSTKATVDDMQSKLESIETKLSDEASAKKAAQAELDDLLMVFGDLEEKVARYKARLRELGEIVSEGEDDEEDELDHETEDGRNDMDGNIK</sequence>
<dbReference type="InterPro" id="IPR024095">
    <property type="entry name" value="Vesicle_P115"/>
</dbReference>
<dbReference type="RefSeq" id="XP_018149474.1">
    <property type="nucleotide sequence ID" value="XM_018280996.1"/>
</dbReference>
<proteinExistence type="predicted"/>
<dbReference type="GeneID" id="28844990"/>
<keyword evidence="8" id="KW-1185">Reference proteome</keyword>
<dbReference type="GO" id="GO:0000139">
    <property type="term" value="C:Golgi membrane"/>
    <property type="evidence" value="ECO:0007669"/>
    <property type="project" value="InterPro"/>
</dbReference>